<dbReference type="GO" id="GO:0009425">
    <property type="term" value="C:bacterial-type flagellum basal body"/>
    <property type="evidence" value="ECO:0007669"/>
    <property type="project" value="InterPro"/>
</dbReference>
<name>A0A7W9EPC4_9HYPH</name>
<dbReference type="GO" id="GO:0005886">
    <property type="term" value="C:plasma membrane"/>
    <property type="evidence" value="ECO:0007669"/>
    <property type="project" value="UniProtKB-SubCell"/>
</dbReference>
<dbReference type="AlphaFoldDB" id="A0A7W9EPC4"/>
<keyword evidence="5 10" id="KW-0145">Chemotaxis</keyword>
<evidence type="ECO:0000256" key="8">
    <source>
        <dbReference type="ARBA" id="ARBA00022989"/>
    </source>
</evidence>
<comment type="subcellular location">
    <subcellularLocation>
        <location evidence="10">Cell inner membrane</location>
    </subcellularLocation>
    <subcellularLocation>
        <location evidence="2">Cell membrane</location>
        <topology evidence="2">Single-pass membrane protein</topology>
    </subcellularLocation>
</comment>
<feature type="transmembrane region" description="Helical" evidence="10">
    <location>
        <begin position="20"/>
        <end position="38"/>
    </location>
</feature>
<keyword evidence="8 10" id="KW-1133">Transmembrane helix</keyword>
<dbReference type="EMBL" id="JACIJG010000022">
    <property type="protein sequence ID" value="MBB5704025.1"/>
    <property type="molecule type" value="Genomic_DNA"/>
</dbReference>
<evidence type="ECO:0000256" key="9">
    <source>
        <dbReference type="ARBA" id="ARBA00023136"/>
    </source>
</evidence>
<evidence type="ECO:0000256" key="6">
    <source>
        <dbReference type="ARBA" id="ARBA00022692"/>
    </source>
</evidence>
<reference evidence="11 12" key="1">
    <citation type="submission" date="2020-08" db="EMBL/GenBank/DDBJ databases">
        <title>Genomic Encyclopedia of Type Strains, Phase IV (KMG-IV): sequencing the most valuable type-strain genomes for metagenomic binning, comparative biology and taxonomic classification.</title>
        <authorList>
            <person name="Goeker M."/>
        </authorList>
    </citation>
    <scope>NUCLEOTIDE SEQUENCE [LARGE SCALE GENOMIC DNA]</scope>
    <source>
        <strain evidence="11 12">DSM 26944</strain>
    </source>
</reference>
<dbReference type="RefSeq" id="WP_183656818.1">
    <property type="nucleotide sequence ID" value="NZ_JACIJG010000022.1"/>
</dbReference>
<keyword evidence="10" id="KW-0997">Cell inner membrane</keyword>
<gene>
    <name evidence="11" type="ORF">FHS76_003940</name>
</gene>
<sequence>MSDTTAPEMDGKAKGSLTGLLAAVAILTAIAGGGGWVLGGMISADRQVAASASGKGDKPKAGDFESRSIGAVVPLQPIVTNLGIPQNTWVRLEASLVAKPGHEIPAAMAASVGDDFLSFLRSVNLMQLQGAAGLAYLRADLEERARLRSQGAVDRVFISALVVE</sequence>
<keyword evidence="6 10" id="KW-0812">Transmembrane</keyword>
<protein>
    <recommendedName>
        <fullName evidence="10">Flagellar protein FliL</fullName>
    </recommendedName>
</protein>
<keyword evidence="11" id="KW-0969">Cilium</keyword>
<keyword evidence="7 10" id="KW-0283">Flagellar rotation</keyword>
<keyword evidence="12" id="KW-1185">Reference proteome</keyword>
<dbReference type="Pfam" id="PF03748">
    <property type="entry name" value="FliL"/>
    <property type="match status" value="1"/>
</dbReference>
<evidence type="ECO:0000256" key="4">
    <source>
        <dbReference type="ARBA" id="ARBA00022475"/>
    </source>
</evidence>
<organism evidence="11 12">
    <name type="scientific">Brucella daejeonensis</name>
    <dbReference type="NCBI Taxonomy" id="659015"/>
    <lineage>
        <taxon>Bacteria</taxon>
        <taxon>Pseudomonadati</taxon>
        <taxon>Pseudomonadota</taxon>
        <taxon>Alphaproteobacteria</taxon>
        <taxon>Hyphomicrobiales</taxon>
        <taxon>Brucellaceae</taxon>
        <taxon>Brucella/Ochrobactrum group</taxon>
        <taxon>Brucella</taxon>
    </lineage>
</organism>
<keyword evidence="11" id="KW-0282">Flagellum</keyword>
<evidence type="ECO:0000256" key="2">
    <source>
        <dbReference type="ARBA" id="ARBA00004162"/>
    </source>
</evidence>
<dbReference type="Proteomes" id="UP000555546">
    <property type="component" value="Unassembled WGS sequence"/>
</dbReference>
<keyword evidence="4" id="KW-1003">Cell membrane</keyword>
<proteinExistence type="inferred from homology"/>
<evidence type="ECO:0000313" key="11">
    <source>
        <dbReference type="EMBL" id="MBB5704025.1"/>
    </source>
</evidence>
<keyword evidence="9 10" id="KW-0472">Membrane</keyword>
<evidence type="ECO:0000256" key="5">
    <source>
        <dbReference type="ARBA" id="ARBA00022500"/>
    </source>
</evidence>
<evidence type="ECO:0000256" key="7">
    <source>
        <dbReference type="ARBA" id="ARBA00022779"/>
    </source>
</evidence>
<comment type="function">
    <text evidence="1 10">Controls the rotational direction of flagella during chemotaxis.</text>
</comment>
<evidence type="ECO:0000256" key="3">
    <source>
        <dbReference type="ARBA" id="ARBA00008281"/>
    </source>
</evidence>
<comment type="caution">
    <text evidence="11">The sequence shown here is derived from an EMBL/GenBank/DDBJ whole genome shotgun (WGS) entry which is preliminary data.</text>
</comment>
<evidence type="ECO:0000256" key="10">
    <source>
        <dbReference type="RuleBase" id="RU364125"/>
    </source>
</evidence>
<dbReference type="GO" id="GO:0006935">
    <property type="term" value="P:chemotaxis"/>
    <property type="evidence" value="ECO:0007669"/>
    <property type="project" value="UniProtKB-KW"/>
</dbReference>
<comment type="similarity">
    <text evidence="3 10">Belongs to the FliL family.</text>
</comment>
<dbReference type="InterPro" id="IPR005503">
    <property type="entry name" value="FliL"/>
</dbReference>
<accession>A0A7W9EPC4</accession>
<evidence type="ECO:0000256" key="1">
    <source>
        <dbReference type="ARBA" id="ARBA00002254"/>
    </source>
</evidence>
<keyword evidence="11" id="KW-0966">Cell projection</keyword>
<evidence type="ECO:0000313" key="12">
    <source>
        <dbReference type="Proteomes" id="UP000555546"/>
    </source>
</evidence>
<dbReference type="GO" id="GO:0071973">
    <property type="term" value="P:bacterial-type flagellum-dependent cell motility"/>
    <property type="evidence" value="ECO:0007669"/>
    <property type="project" value="InterPro"/>
</dbReference>